<feature type="transmembrane region" description="Helical" evidence="5">
    <location>
        <begin position="305"/>
        <end position="326"/>
    </location>
</feature>
<keyword evidence="4 5" id="KW-0472">Membrane</keyword>
<dbReference type="EMBL" id="CP071696">
    <property type="protein sequence ID" value="QTX05580.1"/>
    <property type="molecule type" value="Genomic_DNA"/>
</dbReference>
<proteinExistence type="predicted"/>
<dbReference type="NCBIfam" id="NF002971">
    <property type="entry name" value="PRK03655.1"/>
    <property type="match status" value="1"/>
</dbReference>
<sequence length="425" mass="42725">MGDAGPAFTPRVLLSMSLPAIVIGIASALVLWLLDRAAALLQAGIWTALPAALGFDPAAPWWILLVLTATGFAVGLVCWLMPGHGGPDSATVELIQPAVPLKVLPGIALASIIGLAGGVSLGPESPIIAINGSLLVALMARFAPGVPPRLALMLAASATLGALIGTPVAAALLFTGMAAAIKGEGSLWDKLFLPLVAAGAGTITFKLTGAPPLAFSVGGYGDPHPVDILSGAVVACATVAIGLVALWLFPRMHRAFHALRHPLLIPTAGGLVLGVLGIIGGPITLFKGLEETAELLEHPGSRSSAELAAIAGVKILALLVAASAAFRGGRLFPATFIGVALGLLAVALVPSIPLALAVSCGVLGMILVVGRDGWLAIFMAVTVAGDIAVLPLLCVIILPAWLMVSRVPEFLVRVDAGGSAAPEAA</sequence>
<dbReference type="GO" id="GO:0015108">
    <property type="term" value="F:chloride transmembrane transporter activity"/>
    <property type="evidence" value="ECO:0007669"/>
    <property type="project" value="InterPro"/>
</dbReference>
<dbReference type="AlphaFoldDB" id="A0A975FNB7"/>
<feature type="transmembrane region" description="Helical" evidence="5">
    <location>
        <begin position="150"/>
        <end position="179"/>
    </location>
</feature>
<dbReference type="Pfam" id="PF00654">
    <property type="entry name" value="Voltage_CLC"/>
    <property type="match status" value="1"/>
</dbReference>
<keyword evidence="3 5" id="KW-1133">Transmembrane helix</keyword>
<keyword evidence="2 5" id="KW-0812">Transmembrane</keyword>
<feature type="transmembrane region" description="Helical" evidence="5">
    <location>
        <begin position="338"/>
        <end position="368"/>
    </location>
</feature>
<feature type="transmembrane region" description="Helical" evidence="5">
    <location>
        <begin position="102"/>
        <end position="121"/>
    </location>
</feature>
<dbReference type="PANTHER" id="PTHR43427">
    <property type="entry name" value="CHLORIDE CHANNEL PROTEIN CLC-E"/>
    <property type="match status" value="1"/>
</dbReference>
<evidence type="ECO:0000256" key="1">
    <source>
        <dbReference type="ARBA" id="ARBA00004141"/>
    </source>
</evidence>
<dbReference type="InterPro" id="IPR050368">
    <property type="entry name" value="ClC-type_chloride_channel"/>
</dbReference>
<name>A0A975FNB7_9MICO</name>
<feature type="transmembrane region" description="Helical" evidence="5">
    <location>
        <begin position="62"/>
        <end position="82"/>
    </location>
</feature>
<evidence type="ECO:0000256" key="2">
    <source>
        <dbReference type="ARBA" id="ARBA00022692"/>
    </source>
</evidence>
<protein>
    <submittedName>
        <fullName evidence="6">Ion channel protein</fullName>
    </submittedName>
</protein>
<feature type="transmembrane region" description="Helical" evidence="5">
    <location>
        <begin position="228"/>
        <end position="249"/>
    </location>
</feature>
<dbReference type="PANTHER" id="PTHR43427:SF9">
    <property type="entry name" value="ION-TRANSPORT PROTEIN YFEO-RELATED"/>
    <property type="match status" value="1"/>
</dbReference>
<organism evidence="6 7">
    <name type="scientific">Agromyces archimandritae</name>
    <dbReference type="NCBI Taxonomy" id="2781962"/>
    <lineage>
        <taxon>Bacteria</taxon>
        <taxon>Bacillati</taxon>
        <taxon>Actinomycetota</taxon>
        <taxon>Actinomycetes</taxon>
        <taxon>Micrococcales</taxon>
        <taxon>Microbacteriaceae</taxon>
        <taxon>Agromyces</taxon>
    </lineage>
</organism>
<feature type="transmembrane region" description="Helical" evidence="5">
    <location>
        <begin position="191"/>
        <end position="208"/>
    </location>
</feature>
<accession>A0A975FNB7</accession>
<gene>
    <name evidence="6" type="ORF">G127AT_05040</name>
</gene>
<evidence type="ECO:0000256" key="5">
    <source>
        <dbReference type="SAM" id="Phobius"/>
    </source>
</evidence>
<feature type="transmembrane region" description="Helical" evidence="5">
    <location>
        <begin position="12"/>
        <end position="33"/>
    </location>
</feature>
<dbReference type="InterPro" id="IPR014743">
    <property type="entry name" value="Cl-channel_core"/>
</dbReference>
<dbReference type="InterPro" id="IPR001807">
    <property type="entry name" value="ClC"/>
</dbReference>
<evidence type="ECO:0000256" key="3">
    <source>
        <dbReference type="ARBA" id="ARBA00022989"/>
    </source>
</evidence>
<dbReference type="GO" id="GO:0005886">
    <property type="term" value="C:plasma membrane"/>
    <property type="evidence" value="ECO:0007669"/>
    <property type="project" value="TreeGrafter"/>
</dbReference>
<evidence type="ECO:0000313" key="6">
    <source>
        <dbReference type="EMBL" id="QTX05580.1"/>
    </source>
</evidence>
<evidence type="ECO:0000256" key="4">
    <source>
        <dbReference type="ARBA" id="ARBA00023136"/>
    </source>
</evidence>
<dbReference type="Gene3D" id="1.10.3080.10">
    <property type="entry name" value="Clc chloride channel"/>
    <property type="match status" value="1"/>
</dbReference>
<dbReference type="KEGG" id="aarc:G127AT_05040"/>
<dbReference type="Proteomes" id="UP000671914">
    <property type="component" value="Chromosome"/>
</dbReference>
<feature type="transmembrane region" description="Helical" evidence="5">
    <location>
        <begin position="374"/>
        <end position="404"/>
    </location>
</feature>
<reference evidence="6" key="1">
    <citation type="submission" date="2021-03" db="EMBL/GenBank/DDBJ databases">
        <title>Agromyces archimandritus sp. nov., isolated from the cockroach Archimandrita tessellata.</title>
        <authorList>
            <person name="Guzman J."/>
            <person name="Ortuzar M."/>
            <person name="Poehlein A."/>
            <person name="Daniel R."/>
            <person name="Trujillo M."/>
            <person name="Vilcinskas A."/>
        </authorList>
    </citation>
    <scope>NUCLEOTIDE SEQUENCE</scope>
    <source>
        <strain evidence="6">G127AT</strain>
    </source>
</reference>
<evidence type="ECO:0000313" key="7">
    <source>
        <dbReference type="Proteomes" id="UP000671914"/>
    </source>
</evidence>
<dbReference type="RefSeq" id="WP_210900691.1">
    <property type="nucleotide sequence ID" value="NZ_CP071696.1"/>
</dbReference>
<keyword evidence="7" id="KW-1185">Reference proteome</keyword>
<dbReference type="CDD" id="cd00400">
    <property type="entry name" value="Voltage_gated_ClC"/>
    <property type="match status" value="1"/>
</dbReference>
<comment type="subcellular location">
    <subcellularLocation>
        <location evidence="1">Membrane</location>
        <topology evidence="1">Multi-pass membrane protein</topology>
    </subcellularLocation>
</comment>
<feature type="transmembrane region" description="Helical" evidence="5">
    <location>
        <begin position="261"/>
        <end position="285"/>
    </location>
</feature>
<dbReference type="SUPFAM" id="SSF81340">
    <property type="entry name" value="Clc chloride channel"/>
    <property type="match status" value="1"/>
</dbReference>